<evidence type="ECO:0000313" key="1">
    <source>
        <dbReference type="EMBL" id="THF67496.1"/>
    </source>
</evidence>
<dbReference type="Pfam" id="PF07505">
    <property type="entry name" value="DUF5131"/>
    <property type="match status" value="1"/>
</dbReference>
<comment type="caution">
    <text evidence="1">The sequence shown here is derived from an EMBL/GenBank/DDBJ whole genome shotgun (WGS) entry which is preliminary data.</text>
</comment>
<dbReference type="AlphaFoldDB" id="A0A4S4B6N4"/>
<dbReference type="Proteomes" id="UP000308430">
    <property type="component" value="Unassembled WGS sequence"/>
</dbReference>
<proteinExistence type="predicted"/>
<reference evidence="1 2" key="1">
    <citation type="submission" date="2019-04" db="EMBL/GenBank/DDBJ databases">
        <title>Azoarcus nasutitermitis sp. nov. isolated from termite nest.</title>
        <authorList>
            <person name="Lin S.-Y."/>
            <person name="Hameed A."/>
            <person name="Hsu Y.-H."/>
            <person name="Young C.-C."/>
        </authorList>
    </citation>
    <scope>NUCLEOTIDE SEQUENCE [LARGE SCALE GENOMIC DNA]</scope>
    <source>
        <strain evidence="1 2">CC-YHH838</strain>
    </source>
</reference>
<dbReference type="RefSeq" id="WP_136346903.1">
    <property type="nucleotide sequence ID" value="NZ_SSOC01000001.1"/>
</dbReference>
<evidence type="ECO:0000313" key="2">
    <source>
        <dbReference type="Proteomes" id="UP000308430"/>
    </source>
</evidence>
<dbReference type="OrthoDB" id="9787478at2"/>
<name>A0A4S4B6N4_9RHOO</name>
<keyword evidence="2" id="KW-1185">Reference proteome</keyword>
<accession>A0A4S4B6N4</accession>
<dbReference type="EMBL" id="SSOC01000001">
    <property type="protein sequence ID" value="THF67496.1"/>
    <property type="molecule type" value="Genomic_DNA"/>
</dbReference>
<organism evidence="1 2">
    <name type="scientific">Pseudothauera nasutitermitis</name>
    <dbReference type="NCBI Taxonomy" id="2565930"/>
    <lineage>
        <taxon>Bacteria</taxon>
        <taxon>Pseudomonadati</taxon>
        <taxon>Pseudomonadota</taxon>
        <taxon>Betaproteobacteria</taxon>
        <taxon>Rhodocyclales</taxon>
        <taxon>Zoogloeaceae</taxon>
        <taxon>Pseudothauera</taxon>
    </lineage>
</organism>
<gene>
    <name evidence="1" type="ORF">E6C76_03785</name>
</gene>
<sequence length="340" mass="38462">MAENTKIEWAHHTFNPWYGCQRVGPGCDHCYAEGWAKRSGLVQWGAGADRRRSSDAIWKKPLKWNAEAERLGVRYRVFCASLADVFDNAVPSSWRADLFQLIERTPHLDWLLVTKRVGNVAPMMLEVARQLFWLDHLDAPHLPSNVWLGITVVNQQEADRDIPRLLALPARVRFLSVEPLLGPVDLRFHIFSEPTGNFRTHAGKRQMELRKPADGGLHWVIVGGESGHGARPMHPNWVRRLRDQCLSSDVAFLFKQWGEWAPRSGLLTGGGTDFVALDPECKRWPHVTRLGEHGLDTRTCEHCTPDAGEDIYMQRVGKQEAGRSLDGLLHDGYPEAAYGL</sequence>
<protein>
    <submittedName>
        <fullName evidence="1">Phage Gp37/Gp68 family protein</fullName>
    </submittedName>
</protein>
<dbReference type="InterPro" id="IPR011101">
    <property type="entry name" value="DUF5131"/>
</dbReference>